<accession>A0ABV6L4F7</accession>
<evidence type="ECO:0000313" key="11">
    <source>
        <dbReference type="Proteomes" id="UP001589828"/>
    </source>
</evidence>
<feature type="domain" description="Pycsar effector protein" evidence="9">
    <location>
        <begin position="27"/>
        <end position="187"/>
    </location>
</feature>
<evidence type="ECO:0000256" key="1">
    <source>
        <dbReference type="ARBA" id="ARBA00004236"/>
    </source>
</evidence>
<evidence type="ECO:0000256" key="7">
    <source>
        <dbReference type="ARBA" id="ARBA00023136"/>
    </source>
</evidence>
<evidence type="ECO:0000256" key="3">
    <source>
        <dbReference type="ARBA" id="ARBA00022692"/>
    </source>
</evidence>
<keyword evidence="3 8" id="KW-0812">Transmembrane</keyword>
<feature type="transmembrane region" description="Helical" evidence="8">
    <location>
        <begin position="169"/>
        <end position="191"/>
    </location>
</feature>
<evidence type="ECO:0000313" key="10">
    <source>
        <dbReference type="EMBL" id="MFC0514362.1"/>
    </source>
</evidence>
<evidence type="ECO:0000256" key="8">
    <source>
        <dbReference type="SAM" id="Phobius"/>
    </source>
</evidence>
<keyword evidence="5 8" id="KW-1133">Transmembrane helix</keyword>
<evidence type="ECO:0000256" key="6">
    <source>
        <dbReference type="ARBA" id="ARBA00023118"/>
    </source>
</evidence>
<evidence type="ECO:0000256" key="2">
    <source>
        <dbReference type="ARBA" id="ARBA00022475"/>
    </source>
</evidence>
<evidence type="ECO:0000256" key="4">
    <source>
        <dbReference type="ARBA" id="ARBA00022741"/>
    </source>
</evidence>
<reference evidence="10 11" key="1">
    <citation type="submission" date="2024-09" db="EMBL/GenBank/DDBJ databases">
        <authorList>
            <person name="Sun Q."/>
            <person name="Mori K."/>
        </authorList>
    </citation>
    <scope>NUCLEOTIDE SEQUENCE [LARGE SCALE GENOMIC DNA]</scope>
    <source>
        <strain evidence="10 11">NCAIM B.02415</strain>
    </source>
</reference>
<protein>
    <submittedName>
        <fullName evidence="10">Pycsar system effector family protein</fullName>
    </submittedName>
</protein>
<comment type="caution">
    <text evidence="10">The sequence shown here is derived from an EMBL/GenBank/DDBJ whole genome shotgun (WGS) entry which is preliminary data.</text>
</comment>
<dbReference type="EMBL" id="JBHLTS010000020">
    <property type="protein sequence ID" value="MFC0514362.1"/>
    <property type="molecule type" value="Genomic_DNA"/>
</dbReference>
<keyword evidence="11" id="KW-1185">Reference proteome</keyword>
<keyword evidence="2" id="KW-1003">Cell membrane</keyword>
<feature type="transmembrane region" description="Helical" evidence="8">
    <location>
        <begin position="71"/>
        <end position="94"/>
    </location>
</feature>
<keyword evidence="4" id="KW-0547">Nucleotide-binding</keyword>
<dbReference type="Proteomes" id="UP001589828">
    <property type="component" value="Unassembled WGS sequence"/>
</dbReference>
<gene>
    <name evidence="10" type="ORF">ACFFGT_09130</name>
</gene>
<keyword evidence="7 8" id="KW-0472">Membrane</keyword>
<dbReference type="Pfam" id="PF18967">
    <property type="entry name" value="PycTM"/>
    <property type="match status" value="1"/>
</dbReference>
<proteinExistence type="predicted"/>
<feature type="transmembrane region" description="Helical" evidence="8">
    <location>
        <begin position="46"/>
        <end position="65"/>
    </location>
</feature>
<comment type="subcellular location">
    <subcellularLocation>
        <location evidence="1">Cell membrane</location>
    </subcellularLocation>
</comment>
<sequence>MKTMTDQETIPQKATEVSDIDLGIETLLKVTASTDQRLSDMADNKAQILITVNSIIISAIISLLLRKLKDNSFLVLPSYLLLTVSLATMILAILSTRPSIPRGKFSTKDINDKKVNLLFFGNFYRMKLDDFAAGMKNVLHDKEYLYDSLIKDIHTQGVVLGRKYRLLRAAYNVFMFGLIIAIITFIVSSMVHNSLPEIV</sequence>
<name>A0ABV6L4F7_9SPHI</name>
<keyword evidence="6" id="KW-0051">Antiviral defense</keyword>
<evidence type="ECO:0000259" key="9">
    <source>
        <dbReference type="Pfam" id="PF18967"/>
    </source>
</evidence>
<evidence type="ECO:0000256" key="5">
    <source>
        <dbReference type="ARBA" id="ARBA00022989"/>
    </source>
</evidence>
<dbReference type="RefSeq" id="WP_377022213.1">
    <property type="nucleotide sequence ID" value="NZ_JBHLTS010000020.1"/>
</dbReference>
<dbReference type="InterPro" id="IPR043760">
    <property type="entry name" value="PycTM_dom"/>
</dbReference>
<organism evidence="10 11">
    <name type="scientific">Mucilaginibacter angelicae</name>
    <dbReference type="NCBI Taxonomy" id="869718"/>
    <lineage>
        <taxon>Bacteria</taxon>
        <taxon>Pseudomonadati</taxon>
        <taxon>Bacteroidota</taxon>
        <taxon>Sphingobacteriia</taxon>
        <taxon>Sphingobacteriales</taxon>
        <taxon>Sphingobacteriaceae</taxon>
        <taxon>Mucilaginibacter</taxon>
    </lineage>
</organism>